<dbReference type="PANTHER" id="PTHR36073:SF1">
    <property type="entry name" value="OS01G0962100 PROTEIN"/>
    <property type="match status" value="1"/>
</dbReference>
<dbReference type="PANTHER" id="PTHR36073">
    <property type="match status" value="1"/>
</dbReference>
<evidence type="ECO:0000256" key="1">
    <source>
        <dbReference type="SAM" id="Coils"/>
    </source>
</evidence>
<evidence type="ECO:0000313" key="5">
    <source>
        <dbReference type="Proteomes" id="UP000743370"/>
    </source>
</evidence>
<proteinExistence type="predicted"/>
<comment type="caution">
    <text evidence="4">The sequence shown here is derived from an EMBL/GenBank/DDBJ whole genome shotgun (WGS) entry which is preliminary data.</text>
</comment>
<keyword evidence="1" id="KW-0175">Coiled coil</keyword>
<name>A0A8T0JN43_PHAAN</name>
<keyword evidence="3" id="KW-0732">Signal</keyword>
<feature type="transmembrane region" description="Helical" evidence="2">
    <location>
        <begin position="123"/>
        <end position="142"/>
    </location>
</feature>
<feature type="signal peptide" evidence="3">
    <location>
        <begin position="1"/>
        <end position="19"/>
    </location>
</feature>
<keyword evidence="2" id="KW-1133">Transmembrane helix</keyword>
<keyword evidence="2" id="KW-0812">Transmembrane</keyword>
<feature type="transmembrane region" description="Helical" evidence="2">
    <location>
        <begin position="154"/>
        <end position="174"/>
    </location>
</feature>
<protein>
    <submittedName>
        <fullName evidence="4">Uncharacterized protein</fullName>
    </submittedName>
</protein>
<feature type="transmembrane region" description="Helical" evidence="2">
    <location>
        <begin position="360"/>
        <end position="382"/>
    </location>
</feature>
<feature type="coiled-coil region" evidence="1">
    <location>
        <begin position="183"/>
        <end position="259"/>
    </location>
</feature>
<feature type="transmembrane region" description="Helical" evidence="2">
    <location>
        <begin position="334"/>
        <end position="354"/>
    </location>
</feature>
<keyword evidence="2" id="KW-0472">Membrane</keyword>
<evidence type="ECO:0000313" key="4">
    <source>
        <dbReference type="EMBL" id="KAG2376352.1"/>
    </source>
</evidence>
<evidence type="ECO:0000256" key="3">
    <source>
        <dbReference type="SAM" id="SignalP"/>
    </source>
</evidence>
<organism evidence="4 5">
    <name type="scientific">Phaseolus angularis</name>
    <name type="common">Azuki bean</name>
    <name type="synonym">Vigna angularis</name>
    <dbReference type="NCBI Taxonomy" id="3914"/>
    <lineage>
        <taxon>Eukaryota</taxon>
        <taxon>Viridiplantae</taxon>
        <taxon>Streptophyta</taxon>
        <taxon>Embryophyta</taxon>
        <taxon>Tracheophyta</taxon>
        <taxon>Spermatophyta</taxon>
        <taxon>Magnoliopsida</taxon>
        <taxon>eudicotyledons</taxon>
        <taxon>Gunneridae</taxon>
        <taxon>Pentapetalae</taxon>
        <taxon>rosids</taxon>
        <taxon>fabids</taxon>
        <taxon>Fabales</taxon>
        <taxon>Fabaceae</taxon>
        <taxon>Papilionoideae</taxon>
        <taxon>50 kb inversion clade</taxon>
        <taxon>NPAAA clade</taxon>
        <taxon>indigoferoid/millettioid clade</taxon>
        <taxon>Phaseoleae</taxon>
        <taxon>Vigna</taxon>
    </lineage>
</organism>
<dbReference type="Proteomes" id="UP000743370">
    <property type="component" value="Unassembled WGS sequence"/>
</dbReference>
<feature type="transmembrane region" description="Helical" evidence="2">
    <location>
        <begin position="394"/>
        <end position="412"/>
    </location>
</feature>
<reference evidence="4 5" key="1">
    <citation type="submission" date="2020-05" db="EMBL/GenBank/DDBJ databases">
        <title>Vigna angularis (adzuki bean) Var. LongXiaoDou No. 4 denovo assembly.</title>
        <authorList>
            <person name="Xiang H."/>
        </authorList>
    </citation>
    <scope>NUCLEOTIDE SEQUENCE [LARGE SCALE GENOMIC DNA]</scope>
    <source>
        <tissue evidence="4">Leaf</tissue>
    </source>
</reference>
<gene>
    <name evidence="4" type="ORF">HKW66_Vig0154940</name>
</gene>
<sequence length="430" mass="48948">MAFTFLVIWVLIISVKVRSSREFIVVEDISIFQVMPLRFVQLFDGTAFGESSMVKADIVQEVFAIDIGYRVIDCSFSLVPLSSVSLLDMQGGLRVFIMFSWSSLADAPRCCMVKHYGHFQHPFSLLNLALWFGIKIALTVIYTWTELIRTTISVYVNIVLSVITWTCGLISLPARAVNVFQKERQLEQKLHEMQIELENLVREKRELQEHFQMAVKERRMVEILLAEIEEEHDMAITKIEKLEGKLRDQRNENLRLKEIREKGSRDQNKSEKFKKISLQDLLTSKDIGEDESKTRSELLKLLKTGSKSGSVNPEMISKDVETMETLALDHHRDIALSQSLFTALMSLVVGVTVWEAEDPCMPLVVALFAVVGMSLKSVVQFFSSIRNKPASDVVALLSFNLFILGTLCYPTLPKVVRMLAPLVLRPMDQP</sequence>
<accession>A0A8T0JN43</accession>
<dbReference type="AlphaFoldDB" id="A0A8T0JN43"/>
<feature type="chain" id="PRO_5035809035" evidence="3">
    <location>
        <begin position="20"/>
        <end position="430"/>
    </location>
</feature>
<dbReference type="EMBL" id="JABFOF010000010">
    <property type="protein sequence ID" value="KAG2376352.1"/>
    <property type="molecule type" value="Genomic_DNA"/>
</dbReference>
<evidence type="ECO:0000256" key="2">
    <source>
        <dbReference type="SAM" id="Phobius"/>
    </source>
</evidence>